<dbReference type="SUPFAM" id="SSF48403">
    <property type="entry name" value="Ankyrin repeat"/>
    <property type="match status" value="1"/>
</dbReference>
<dbReference type="PROSITE" id="PS50297">
    <property type="entry name" value="ANK_REP_REGION"/>
    <property type="match status" value="1"/>
</dbReference>
<dbReference type="Gene3D" id="1.25.40.20">
    <property type="entry name" value="Ankyrin repeat-containing domain"/>
    <property type="match status" value="1"/>
</dbReference>
<dbReference type="EMBL" id="JAACJJ010000056">
    <property type="protein sequence ID" value="KAF5311845.1"/>
    <property type="molecule type" value="Genomic_DNA"/>
</dbReference>
<evidence type="ECO:0000313" key="4">
    <source>
        <dbReference type="Proteomes" id="UP000567179"/>
    </source>
</evidence>
<keyword evidence="1" id="KW-0040">ANK repeat</keyword>
<feature type="compositionally biased region" description="Acidic residues" evidence="2">
    <location>
        <begin position="180"/>
        <end position="195"/>
    </location>
</feature>
<sequence>MSEEKGASANERLLSAARTDNEDLLLEVFEEGDFDINCTDGKYPTPLDVLPLQPYITRASTFHILHPHASRRPVIRVFRVIESVIHGSTDVLEHILSHEECDVDPVNTMGGSTPLHLAVAIEHSELRLHIFESLLEAGADTTIKDKYGETVMDILGKDDPLRAAIRKNQAQANISRDDIAHDDDDESGSGSGSEE</sequence>
<dbReference type="PRINTS" id="PR01415">
    <property type="entry name" value="ANKYRIN"/>
</dbReference>
<keyword evidence="4" id="KW-1185">Reference proteome</keyword>
<dbReference type="InterPro" id="IPR036770">
    <property type="entry name" value="Ankyrin_rpt-contain_sf"/>
</dbReference>
<dbReference type="InterPro" id="IPR002110">
    <property type="entry name" value="Ankyrin_rpt"/>
</dbReference>
<gene>
    <name evidence="3" type="ORF">D9619_002523</name>
</gene>
<feature type="repeat" description="ANK" evidence="1">
    <location>
        <begin position="110"/>
        <end position="146"/>
    </location>
</feature>
<accession>A0A8H5ETG5</accession>
<evidence type="ECO:0000256" key="1">
    <source>
        <dbReference type="PROSITE-ProRule" id="PRU00023"/>
    </source>
</evidence>
<protein>
    <recommendedName>
        <fullName evidence="5">Ankyrin</fullName>
    </recommendedName>
</protein>
<dbReference type="OrthoDB" id="9995210at2759"/>
<name>A0A8H5ETG5_9AGAR</name>
<dbReference type="Pfam" id="PF00023">
    <property type="entry name" value="Ank"/>
    <property type="match status" value="1"/>
</dbReference>
<comment type="caution">
    <text evidence="3">The sequence shown here is derived from an EMBL/GenBank/DDBJ whole genome shotgun (WGS) entry which is preliminary data.</text>
</comment>
<dbReference type="AlphaFoldDB" id="A0A8H5ETG5"/>
<evidence type="ECO:0008006" key="5">
    <source>
        <dbReference type="Google" id="ProtNLM"/>
    </source>
</evidence>
<dbReference type="PROSITE" id="PS50088">
    <property type="entry name" value="ANK_REPEAT"/>
    <property type="match status" value="1"/>
</dbReference>
<dbReference type="Proteomes" id="UP000567179">
    <property type="component" value="Unassembled WGS sequence"/>
</dbReference>
<organism evidence="3 4">
    <name type="scientific">Psilocybe cf. subviscida</name>
    <dbReference type="NCBI Taxonomy" id="2480587"/>
    <lineage>
        <taxon>Eukaryota</taxon>
        <taxon>Fungi</taxon>
        <taxon>Dikarya</taxon>
        <taxon>Basidiomycota</taxon>
        <taxon>Agaricomycotina</taxon>
        <taxon>Agaricomycetes</taxon>
        <taxon>Agaricomycetidae</taxon>
        <taxon>Agaricales</taxon>
        <taxon>Agaricineae</taxon>
        <taxon>Strophariaceae</taxon>
        <taxon>Psilocybe</taxon>
    </lineage>
</organism>
<feature type="region of interest" description="Disordered" evidence="2">
    <location>
        <begin position="170"/>
        <end position="195"/>
    </location>
</feature>
<proteinExistence type="predicted"/>
<reference evidence="3 4" key="1">
    <citation type="journal article" date="2020" name="ISME J.">
        <title>Uncovering the hidden diversity of litter-decomposition mechanisms in mushroom-forming fungi.</title>
        <authorList>
            <person name="Floudas D."/>
            <person name="Bentzer J."/>
            <person name="Ahren D."/>
            <person name="Johansson T."/>
            <person name="Persson P."/>
            <person name="Tunlid A."/>
        </authorList>
    </citation>
    <scope>NUCLEOTIDE SEQUENCE [LARGE SCALE GENOMIC DNA]</scope>
    <source>
        <strain evidence="3 4">CBS 101986</strain>
    </source>
</reference>
<evidence type="ECO:0000313" key="3">
    <source>
        <dbReference type="EMBL" id="KAF5311845.1"/>
    </source>
</evidence>
<evidence type="ECO:0000256" key="2">
    <source>
        <dbReference type="SAM" id="MobiDB-lite"/>
    </source>
</evidence>